<reference evidence="8 9" key="1">
    <citation type="submission" date="2022-05" db="EMBL/GenBank/DDBJ databases">
        <authorList>
            <consortium name="Genoscope - CEA"/>
            <person name="William W."/>
        </authorList>
    </citation>
    <scope>NUCLEOTIDE SEQUENCE [LARGE SCALE GENOMIC DNA]</scope>
</reference>
<keyword evidence="5 7" id="KW-0472">Membrane</keyword>
<evidence type="ECO:0000256" key="6">
    <source>
        <dbReference type="SAM" id="MobiDB-lite"/>
    </source>
</evidence>
<dbReference type="PANTHER" id="PTHR13558:SF1">
    <property type="entry name" value="TRANSMEMBRANE PROTEIN 134"/>
    <property type="match status" value="1"/>
</dbReference>
<keyword evidence="3 7" id="KW-0812">Transmembrane</keyword>
<dbReference type="Proteomes" id="UP001159405">
    <property type="component" value="Unassembled WGS sequence"/>
</dbReference>
<evidence type="ECO:0008006" key="10">
    <source>
        <dbReference type="Google" id="ProtNLM"/>
    </source>
</evidence>
<gene>
    <name evidence="8" type="ORF">PLOB_00019549</name>
</gene>
<sequence length="202" mass="22455">MENELLNSGSDDEDSDTADIATRTKATYFAKKKTRPPRPIEPNVQVQNHQEHAGRSGEVSEDKDLGHGDIWSANKYQASSSSYGAYSETRMKTESIGTNSLAFDSEEDVSGWRRETLFWLRHPKIKENWKTVTAAFLLFVAGLAFLIAGIVLAATGDDGMKSVIFFVCAAICILPGGYHIIYIYRATKGQRGYNFESIPSFQ</sequence>
<comment type="similarity">
    <text evidence="2">Belongs to the TMEM134/TMEM230 family.</text>
</comment>
<comment type="caution">
    <text evidence="8">The sequence shown here is derived from an EMBL/GenBank/DDBJ whole genome shotgun (WGS) entry which is preliminary data.</text>
</comment>
<evidence type="ECO:0000256" key="4">
    <source>
        <dbReference type="ARBA" id="ARBA00022989"/>
    </source>
</evidence>
<dbReference type="EMBL" id="CALNXK010000023">
    <property type="protein sequence ID" value="CAH3111252.1"/>
    <property type="molecule type" value="Genomic_DNA"/>
</dbReference>
<feature type="compositionally biased region" description="Basic and acidic residues" evidence="6">
    <location>
        <begin position="49"/>
        <end position="64"/>
    </location>
</feature>
<feature type="transmembrane region" description="Helical" evidence="7">
    <location>
        <begin position="131"/>
        <end position="156"/>
    </location>
</feature>
<feature type="region of interest" description="Disordered" evidence="6">
    <location>
        <begin position="1"/>
        <end position="64"/>
    </location>
</feature>
<dbReference type="PANTHER" id="PTHR13558">
    <property type="entry name" value="TRANSMEMBRANE PROTEIN 134"/>
    <property type="match status" value="1"/>
</dbReference>
<keyword evidence="9" id="KW-1185">Reference proteome</keyword>
<keyword evidence="4 7" id="KW-1133">Transmembrane helix</keyword>
<organism evidence="8 9">
    <name type="scientific">Porites lobata</name>
    <dbReference type="NCBI Taxonomy" id="104759"/>
    <lineage>
        <taxon>Eukaryota</taxon>
        <taxon>Metazoa</taxon>
        <taxon>Cnidaria</taxon>
        <taxon>Anthozoa</taxon>
        <taxon>Hexacorallia</taxon>
        <taxon>Scleractinia</taxon>
        <taxon>Fungiina</taxon>
        <taxon>Poritidae</taxon>
        <taxon>Porites</taxon>
    </lineage>
</organism>
<dbReference type="InterPro" id="IPR039714">
    <property type="entry name" value="TMEM134"/>
</dbReference>
<dbReference type="Pfam" id="PF05915">
    <property type="entry name" value="TMEM_230_134"/>
    <property type="match status" value="1"/>
</dbReference>
<evidence type="ECO:0000313" key="9">
    <source>
        <dbReference type="Proteomes" id="UP001159405"/>
    </source>
</evidence>
<feature type="transmembrane region" description="Helical" evidence="7">
    <location>
        <begin position="162"/>
        <end position="184"/>
    </location>
</feature>
<evidence type="ECO:0000256" key="1">
    <source>
        <dbReference type="ARBA" id="ARBA00004141"/>
    </source>
</evidence>
<accession>A0ABN8NNL5</accession>
<name>A0ABN8NNL5_9CNID</name>
<protein>
    <recommendedName>
        <fullName evidence="10">Transmembrane protein 134</fullName>
    </recommendedName>
</protein>
<proteinExistence type="inferred from homology"/>
<evidence type="ECO:0000256" key="7">
    <source>
        <dbReference type="SAM" id="Phobius"/>
    </source>
</evidence>
<comment type="subcellular location">
    <subcellularLocation>
        <location evidence="1">Membrane</location>
        <topology evidence="1">Multi-pass membrane protein</topology>
    </subcellularLocation>
</comment>
<evidence type="ECO:0000313" key="8">
    <source>
        <dbReference type="EMBL" id="CAH3111252.1"/>
    </source>
</evidence>
<dbReference type="InterPro" id="IPR008590">
    <property type="entry name" value="TMEM_230/134"/>
</dbReference>
<evidence type="ECO:0000256" key="2">
    <source>
        <dbReference type="ARBA" id="ARBA00007743"/>
    </source>
</evidence>
<evidence type="ECO:0000256" key="5">
    <source>
        <dbReference type="ARBA" id="ARBA00023136"/>
    </source>
</evidence>
<evidence type="ECO:0000256" key="3">
    <source>
        <dbReference type="ARBA" id="ARBA00022692"/>
    </source>
</evidence>